<dbReference type="AlphaFoldDB" id="A0A8J3GIL2"/>
<dbReference type="GO" id="GO:0016020">
    <property type="term" value="C:membrane"/>
    <property type="evidence" value="ECO:0007669"/>
    <property type="project" value="InterPro"/>
</dbReference>
<dbReference type="SUPFAM" id="SSF52096">
    <property type="entry name" value="ClpP/crotonase"/>
    <property type="match status" value="1"/>
</dbReference>
<dbReference type="InterPro" id="IPR002825">
    <property type="entry name" value="Pept_S49_ser-pept_pro"/>
</dbReference>
<proteinExistence type="predicted"/>
<evidence type="ECO:0008006" key="3">
    <source>
        <dbReference type="Google" id="ProtNLM"/>
    </source>
</evidence>
<reference evidence="1" key="2">
    <citation type="submission" date="2020-09" db="EMBL/GenBank/DDBJ databases">
        <authorList>
            <person name="Sun Q."/>
            <person name="Kim S."/>
        </authorList>
    </citation>
    <scope>NUCLEOTIDE SEQUENCE</scope>
    <source>
        <strain evidence="1">KCTC 42097</strain>
    </source>
</reference>
<gene>
    <name evidence="1" type="ORF">GCM10010136_31670</name>
</gene>
<dbReference type="Gene3D" id="3.90.226.10">
    <property type="entry name" value="2-enoyl-CoA Hydratase, Chain A, domain 1"/>
    <property type="match status" value="1"/>
</dbReference>
<keyword evidence="2" id="KW-1185">Reference proteome</keyword>
<dbReference type="PANTHER" id="PTHR35984">
    <property type="entry name" value="PERIPLASMIC SERINE PROTEASE"/>
    <property type="match status" value="1"/>
</dbReference>
<sequence length="246" mass="28469">MDDLKDKRDNLLVLLETEGGSIETAERIVTILRHHYSGEISFIIPNHAMSAGTILVMSGDRILMDYYSILGPIDPQIQNRNGDWVPGLGYLEKYNQIIAKSKRGELSHAELAFLLDKFDPAHLHWLEQAREHSVDLLKEWLVNFKFKNWNVTKDRQLTVTQEMRVSRAEEIANALNETTRWRSHGRGLSIMTVRNDLKLEVEDFGSDADLSDLNKKVSGYYRLLKDYMGRRGWQYAVQTRDSRAVY</sequence>
<protein>
    <recommendedName>
        <fullName evidence="3">Serine dehydrogenase proteinase</fullName>
    </recommendedName>
</protein>
<dbReference type="PANTHER" id="PTHR35984:SF1">
    <property type="entry name" value="PERIPLASMIC SERINE PROTEASE"/>
    <property type="match status" value="1"/>
</dbReference>
<organism evidence="1 2">
    <name type="scientific">Limoniibacter endophyticus</name>
    <dbReference type="NCBI Taxonomy" id="1565040"/>
    <lineage>
        <taxon>Bacteria</taxon>
        <taxon>Pseudomonadati</taxon>
        <taxon>Pseudomonadota</taxon>
        <taxon>Alphaproteobacteria</taxon>
        <taxon>Hyphomicrobiales</taxon>
        <taxon>Bartonellaceae</taxon>
        <taxon>Limoniibacter</taxon>
    </lineage>
</organism>
<evidence type="ECO:0000313" key="1">
    <source>
        <dbReference type="EMBL" id="GHC79259.1"/>
    </source>
</evidence>
<dbReference type="InterPro" id="IPR029045">
    <property type="entry name" value="ClpP/crotonase-like_dom_sf"/>
</dbReference>
<dbReference type="Pfam" id="PF01972">
    <property type="entry name" value="SDH_protease"/>
    <property type="match status" value="1"/>
</dbReference>
<name>A0A8J3GIL2_9HYPH</name>
<dbReference type="EMBL" id="BMZO01000011">
    <property type="protein sequence ID" value="GHC79259.1"/>
    <property type="molecule type" value="Genomic_DNA"/>
</dbReference>
<accession>A0A8J3GIL2</accession>
<dbReference type="Proteomes" id="UP000641137">
    <property type="component" value="Unassembled WGS sequence"/>
</dbReference>
<evidence type="ECO:0000313" key="2">
    <source>
        <dbReference type="Proteomes" id="UP000641137"/>
    </source>
</evidence>
<comment type="caution">
    <text evidence="1">The sequence shown here is derived from an EMBL/GenBank/DDBJ whole genome shotgun (WGS) entry which is preliminary data.</text>
</comment>
<reference evidence="1" key="1">
    <citation type="journal article" date="2014" name="Int. J. Syst. Evol. Microbiol.">
        <title>Complete genome sequence of Corynebacterium casei LMG S-19264T (=DSM 44701T), isolated from a smear-ripened cheese.</title>
        <authorList>
            <consortium name="US DOE Joint Genome Institute (JGI-PGF)"/>
            <person name="Walter F."/>
            <person name="Albersmeier A."/>
            <person name="Kalinowski J."/>
            <person name="Ruckert C."/>
        </authorList>
    </citation>
    <scope>NUCLEOTIDE SEQUENCE</scope>
    <source>
        <strain evidence="1">KCTC 42097</strain>
    </source>
</reference>